<keyword evidence="3 5" id="KW-1133">Transmembrane helix</keyword>
<comment type="caution">
    <text evidence="8">The sequence shown here is derived from an EMBL/GenBank/DDBJ whole genome shotgun (WGS) entry which is preliminary data.</text>
</comment>
<evidence type="ECO:0000313" key="8">
    <source>
        <dbReference type="EMBL" id="GFO85209.1"/>
    </source>
</evidence>
<feature type="transmembrane region" description="Helical" evidence="5">
    <location>
        <begin position="169"/>
        <end position="191"/>
    </location>
</feature>
<evidence type="ECO:0000313" key="9">
    <source>
        <dbReference type="Proteomes" id="UP000613208"/>
    </source>
</evidence>
<feature type="transmembrane region" description="Helical" evidence="5">
    <location>
        <begin position="105"/>
        <end position="123"/>
    </location>
</feature>
<reference evidence="8" key="1">
    <citation type="submission" date="2020-06" db="EMBL/GenBank/DDBJ databases">
        <title>Characterization of fructooligosaccharide metabolism and fructooligosaccharide-degrading enzymes in human commensal butyrate producers.</title>
        <authorList>
            <person name="Tanno H."/>
            <person name="Fujii T."/>
            <person name="Hirano K."/>
            <person name="Maeno S."/>
            <person name="Tonozuka T."/>
            <person name="Sakamoto M."/>
            <person name="Ohkuma M."/>
            <person name="Tochio T."/>
            <person name="Endo A."/>
        </authorList>
    </citation>
    <scope>NUCLEOTIDE SEQUENCE</scope>
    <source>
        <strain evidence="8">JCM 17466</strain>
    </source>
</reference>
<name>A0A916VCH8_9FIRM</name>
<proteinExistence type="predicted"/>
<evidence type="ECO:0000259" key="6">
    <source>
        <dbReference type="Pfam" id="PF04892"/>
    </source>
</evidence>
<accession>A0A916VCH8</accession>
<dbReference type="AlphaFoldDB" id="A0A916VCH8"/>
<keyword evidence="9" id="KW-1185">Reference proteome</keyword>
<dbReference type="Proteomes" id="UP000613208">
    <property type="component" value="Unassembled WGS sequence"/>
</dbReference>
<dbReference type="Pfam" id="PF06271">
    <property type="entry name" value="RDD"/>
    <property type="match status" value="1"/>
</dbReference>
<sequence>MELYADIIKEALLFFPVLAFFVTIPYIIHNYRKFGSVLSLRILIVYSFVLYLLCAYFLVILPLPSRQEAALLTGPRLQLIPFHFAADIIKEAGSGGILSYINNPALFQMLFNVAMTIPFGMYLRYYFQWSRKKTLAASFLLSLFFELTQLSGLYFYYPRSYRLFDVDDLMANTLGGILGYYLTGPFLKVLPNRQQMDAVSFRRGREVSLARRLTAIVIDITAAVLLGGAAAVLCRICSVTIPYLSWIVCFGYFVLLPAFYGGQTFGKRLTGTKIAAVSRQNAVWYQYVIRGVSIFLGLYGIPRLVYEFLEFCARYHVITEYGTLFLSGLFAAGYCFYFVFAAVMMALHKPLFYEKISRTQVISTVRRRL</sequence>
<feature type="domain" description="RDD" evidence="7">
    <location>
        <begin position="208"/>
        <end position="338"/>
    </location>
</feature>
<evidence type="ECO:0000256" key="1">
    <source>
        <dbReference type="ARBA" id="ARBA00004141"/>
    </source>
</evidence>
<dbReference type="InterPro" id="IPR006976">
    <property type="entry name" value="VanZ-like"/>
</dbReference>
<evidence type="ECO:0008006" key="10">
    <source>
        <dbReference type="Google" id="ProtNLM"/>
    </source>
</evidence>
<dbReference type="EMBL" id="BLYI01000031">
    <property type="protein sequence ID" value="GFO85209.1"/>
    <property type="molecule type" value="Genomic_DNA"/>
</dbReference>
<protein>
    <recommendedName>
        <fullName evidence="10">VanZ family protein</fullName>
    </recommendedName>
</protein>
<evidence type="ECO:0000256" key="4">
    <source>
        <dbReference type="ARBA" id="ARBA00023136"/>
    </source>
</evidence>
<dbReference type="PANTHER" id="PTHR36834:SF1">
    <property type="entry name" value="INTEGRAL MEMBRANE PROTEIN"/>
    <property type="match status" value="1"/>
</dbReference>
<feature type="transmembrane region" description="Helical" evidence="5">
    <location>
        <begin position="135"/>
        <end position="157"/>
    </location>
</feature>
<feature type="transmembrane region" description="Helical" evidence="5">
    <location>
        <begin position="282"/>
        <end position="301"/>
    </location>
</feature>
<organism evidence="8 9">
    <name type="scientific">Anaerostipes butyraticus</name>
    <dbReference type="NCBI Taxonomy" id="645466"/>
    <lineage>
        <taxon>Bacteria</taxon>
        <taxon>Bacillati</taxon>
        <taxon>Bacillota</taxon>
        <taxon>Clostridia</taxon>
        <taxon>Lachnospirales</taxon>
        <taxon>Lachnospiraceae</taxon>
        <taxon>Anaerostipes</taxon>
    </lineage>
</organism>
<feature type="transmembrane region" description="Helical" evidence="5">
    <location>
        <begin position="212"/>
        <end position="231"/>
    </location>
</feature>
<evidence type="ECO:0000256" key="3">
    <source>
        <dbReference type="ARBA" id="ARBA00022989"/>
    </source>
</evidence>
<evidence type="ECO:0000256" key="2">
    <source>
        <dbReference type="ARBA" id="ARBA00022692"/>
    </source>
</evidence>
<dbReference type="GO" id="GO:0016020">
    <property type="term" value="C:membrane"/>
    <property type="evidence" value="ECO:0007669"/>
    <property type="project" value="UniProtKB-SubCell"/>
</dbReference>
<comment type="subcellular location">
    <subcellularLocation>
        <location evidence="1">Membrane</location>
        <topology evidence="1">Multi-pass membrane protein</topology>
    </subcellularLocation>
</comment>
<feature type="transmembrane region" description="Helical" evidence="5">
    <location>
        <begin position="321"/>
        <end position="347"/>
    </location>
</feature>
<evidence type="ECO:0000259" key="7">
    <source>
        <dbReference type="Pfam" id="PF06271"/>
    </source>
</evidence>
<feature type="transmembrane region" description="Helical" evidence="5">
    <location>
        <begin position="43"/>
        <end position="63"/>
    </location>
</feature>
<feature type="transmembrane region" description="Helical" evidence="5">
    <location>
        <begin position="12"/>
        <end position="31"/>
    </location>
</feature>
<dbReference type="InterPro" id="IPR053150">
    <property type="entry name" value="Teicoplanin_resist-assoc"/>
</dbReference>
<dbReference type="InterPro" id="IPR010432">
    <property type="entry name" value="RDD"/>
</dbReference>
<dbReference type="RefSeq" id="WP_201310912.1">
    <property type="nucleotide sequence ID" value="NZ_BLYI01000031.1"/>
</dbReference>
<dbReference type="Pfam" id="PF04892">
    <property type="entry name" value="VanZ"/>
    <property type="match status" value="1"/>
</dbReference>
<feature type="transmembrane region" description="Helical" evidence="5">
    <location>
        <begin position="243"/>
        <end position="261"/>
    </location>
</feature>
<feature type="domain" description="VanZ-like" evidence="6">
    <location>
        <begin position="48"/>
        <end position="182"/>
    </location>
</feature>
<gene>
    <name evidence="8" type="ORF">ANBU17_15560</name>
</gene>
<dbReference type="PANTHER" id="PTHR36834">
    <property type="entry name" value="MEMBRANE PROTEIN-RELATED"/>
    <property type="match status" value="1"/>
</dbReference>
<keyword evidence="2 5" id="KW-0812">Transmembrane</keyword>
<keyword evidence="4 5" id="KW-0472">Membrane</keyword>
<evidence type="ECO:0000256" key="5">
    <source>
        <dbReference type="SAM" id="Phobius"/>
    </source>
</evidence>